<dbReference type="Proteomes" id="UP000620104">
    <property type="component" value="Unassembled WGS sequence"/>
</dbReference>
<gene>
    <name evidence="1" type="ORF">NliqN6_5983</name>
</gene>
<accession>A0A8H3TXU2</accession>
<sequence>MQPWAESECEGRWMLVEKYTSPFSPSSGLQGESRLGWASVDGQGKWLSYGDIDFIELPNGDLIKLQMRRVSHSEDSTAAEYALELGICGLLGGEPLPDCQWLLNIPNDQHGPGMYVGYVAELFKEHAKQLKDAGWDDSKVRQAVTGRIESLQESVISREGTRPVRWSEAILAFKGIPCD</sequence>
<keyword evidence="2" id="KW-1185">Reference proteome</keyword>
<organism evidence="1 2">
    <name type="scientific">Naganishia liquefaciens</name>
    <dbReference type="NCBI Taxonomy" id="104408"/>
    <lineage>
        <taxon>Eukaryota</taxon>
        <taxon>Fungi</taxon>
        <taxon>Dikarya</taxon>
        <taxon>Basidiomycota</taxon>
        <taxon>Agaricomycotina</taxon>
        <taxon>Tremellomycetes</taxon>
        <taxon>Filobasidiales</taxon>
        <taxon>Filobasidiaceae</taxon>
        <taxon>Naganishia</taxon>
    </lineage>
</organism>
<evidence type="ECO:0000313" key="2">
    <source>
        <dbReference type="Proteomes" id="UP000620104"/>
    </source>
</evidence>
<protein>
    <submittedName>
        <fullName evidence="1">Uncharacterized protein</fullName>
    </submittedName>
</protein>
<proteinExistence type="predicted"/>
<dbReference type="AlphaFoldDB" id="A0A8H3TXU2"/>
<comment type="caution">
    <text evidence="1">The sequence shown here is derived from an EMBL/GenBank/DDBJ whole genome shotgun (WGS) entry which is preliminary data.</text>
</comment>
<evidence type="ECO:0000313" key="1">
    <source>
        <dbReference type="EMBL" id="GHJ89581.1"/>
    </source>
</evidence>
<reference evidence="1" key="1">
    <citation type="submission" date="2020-07" db="EMBL/GenBank/DDBJ databases">
        <title>Draft Genome Sequence of a Deep-Sea Yeast, Naganishia (Cryptococcus) liquefaciens strain N6.</title>
        <authorList>
            <person name="Han Y.W."/>
            <person name="Kajitani R."/>
            <person name="Morimoto H."/>
            <person name="Parhat M."/>
            <person name="Tsubouchi H."/>
            <person name="Bakenova O."/>
            <person name="Ogata M."/>
            <person name="Argunhan B."/>
            <person name="Aoki R."/>
            <person name="Kajiwara S."/>
            <person name="Itoh T."/>
            <person name="Iwasaki H."/>
        </authorList>
    </citation>
    <scope>NUCLEOTIDE SEQUENCE</scope>
    <source>
        <strain evidence="1">N6</strain>
    </source>
</reference>
<dbReference type="EMBL" id="BLZA01000048">
    <property type="protein sequence ID" value="GHJ89581.1"/>
    <property type="molecule type" value="Genomic_DNA"/>
</dbReference>
<name>A0A8H3TXU2_9TREE</name>